<dbReference type="Gene3D" id="3.40.50.2000">
    <property type="entry name" value="Glycogen Phosphorylase B"/>
    <property type="match status" value="6"/>
</dbReference>
<dbReference type="PANTHER" id="PTHR48047">
    <property type="entry name" value="GLYCOSYLTRANSFERASE"/>
    <property type="match status" value="1"/>
</dbReference>
<keyword evidence="2" id="KW-0328">Glycosyltransferase</keyword>
<evidence type="ECO:0000313" key="7">
    <source>
        <dbReference type="Proteomes" id="UP000824890"/>
    </source>
</evidence>
<accession>A0ABQ8DTV1</accession>
<dbReference type="EMBL" id="JAGKQM010000003">
    <property type="protein sequence ID" value="KAH0932759.1"/>
    <property type="molecule type" value="Genomic_DNA"/>
</dbReference>
<sequence length="1361" mass="153642">MGSEIANKTYPLHFVLFPFMAQGHMIPMVDIARLLAQSGVTITIVTTPHNAERFKNVLNRAIESGLPIKLVQVKFPSQEAGLPEGKENMDLLDSMELMLPFFKAINMLEEPVQKLIEEMNPRPSCLISDFCVPYTSKISKKFNIPKIVFHGMSSFCLLCMHILRKNLEILENLKSDEEYFTVPYFPDKVEFRRPQVPVETYVPTGELKKLAEDIIEADNTSYGVIVNTFQELEPAYVKDYKEARSGKAWAIGPVSFICNLPLAQLKELGLGLEESKRPFIWVIRGWEKYKELVEWFLESGFEERIKDRGLLIKGWSPQMIILSHASVGGFLTHCGWNSTLEGITSGLPLLTWPLFADQFCNEKLVVQVLKTSVKVGVEQPMKWGEEEKIGVLVDKEGVKKAVEELMGESDDAKERRRRAKELGELAHKSLLAQRGVTITIVTTPHNAGRFKNVLNRAIESGLPINLVHVDLSYQKFGLPEGQDNIDSLDSMELMLPFFKAVNMLEEPVMKLVEEMKPRPNCLISDLLLPYTSKIARKFNIPKIVFNGMSCFCILCMHILRRNLEILKNLKSDKEYFFVPSFPDRVEFTKPQVPVDADTSGDWKEFMDELVEAENTSYGIILNTFQELEAAYVKGYKEARAGKVWSIGPVSLCNKIGADKAERGNKAVIDQEECFKWLDSKEEGSVLYVCLGSICNLPLSQLKEIGLGLEKSKRPFIWVIRSWKKYNELAEWFLESGFEERIKERGLLIKGWAPQVLILSHPSVGGFLTHCGWNSTLEGIASGVPLLTWPLFGDQFCNQKLVIKVLKVGVSSGVEEVMKWGEEEKIGVLVDSEGVKKAVEELMGESDEAKERRRRAKELGELAHRAVDEGVSHHSYSSLHFVLFPFMAQGHMIPMVDIAKLLAQRGVTITIITTPNNAARFKNVLHRAIESGLSINLVHVKFPHQEAGLPEGQENVDFLESMGSMATFLKAVNMLEEPVQKLIDEMTPQPSCIISDMCLFYTNKIAKRLNIPKIVFHGFSSFSLLCMHVLRNNHEMLENLKSDKEYFLLPSFPDRVEFTKLQAPVDTHPQGDWKDVLSNLDEADTTSFGVIVNTFEELEPAYVKELKEARDGKVWTLGPVALCNKVGADQAERGKKADINQEDCLQWLDSKEEGSVLYVCLGSICNLTLDQLKELGLGLEESKIPFIWVIRSWDKYNELAEWILDSGFEERIKERGLLIKGWSPQMIILQHLSVGGFLTHCGWNSTLEGITSGLPLLTWPLFADQFSNEKLVVQVLKSGVRVGVEEPMIWGEEEKIGVLVDKEGVKKAVEELMGDSDDAKERRRRAKELGELAHKAVEEGGSSHANISLLLEDIMEQVKSRN</sequence>
<comment type="caution">
    <text evidence="6">The sequence shown here is derived from an EMBL/GenBank/DDBJ whole genome shotgun (WGS) entry which is preliminary data.</text>
</comment>
<evidence type="ECO:0000256" key="4">
    <source>
        <dbReference type="SAM" id="Coils"/>
    </source>
</evidence>
<evidence type="ECO:0000313" key="6">
    <source>
        <dbReference type="EMBL" id="KAH0932759.1"/>
    </source>
</evidence>
<dbReference type="Pfam" id="PF26168">
    <property type="entry name" value="Glyco_transf_N"/>
    <property type="match status" value="2"/>
</dbReference>
<dbReference type="Proteomes" id="UP000824890">
    <property type="component" value="Unassembled WGS sequence"/>
</dbReference>
<reference evidence="6 7" key="1">
    <citation type="submission" date="2021-05" db="EMBL/GenBank/DDBJ databases">
        <title>Genome Assembly of Synthetic Allotetraploid Brassica napus Reveals Homoeologous Exchanges between Subgenomes.</title>
        <authorList>
            <person name="Davis J.T."/>
        </authorList>
    </citation>
    <scope>NUCLEOTIDE SEQUENCE [LARGE SCALE GENOMIC DNA]</scope>
    <source>
        <strain evidence="7">cv. Da-Ae</strain>
        <tissue evidence="6">Seedling</tissue>
    </source>
</reference>
<dbReference type="InterPro" id="IPR058980">
    <property type="entry name" value="Glyco_transf_N"/>
</dbReference>
<keyword evidence="3" id="KW-0808">Transferase</keyword>
<feature type="domain" description="Glycosyltransferase N-terminal" evidence="5">
    <location>
        <begin position="879"/>
        <end position="1119"/>
    </location>
</feature>
<feature type="domain" description="Glycosyltransferase N-terminal" evidence="5">
    <location>
        <begin position="15"/>
        <end position="254"/>
    </location>
</feature>
<dbReference type="CDD" id="cd03784">
    <property type="entry name" value="GT1_Gtf-like"/>
    <property type="match status" value="3"/>
</dbReference>
<organism evidence="6 7">
    <name type="scientific">Brassica napus</name>
    <name type="common">Rape</name>
    <dbReference type="NCBI Taxonomy" id="3708"/>
    <lineage>
        <taxon>Eukaryota</taxon>
        <taxon>Viridiplantae</taxon>
        <taxon>Streptophyta</taxon>
        <taxon>Embryophyta</taxon>
        <taxon>Tracheophyta</taxon>
        <taxon>Spermatophyta</taxon>
        <taxon>Magnoliopsida</taxon>
        <taxon>eudicotyledons</taxon>
        <taxon>Gunneridae</taxon>
        <taxon>Pentapetalae</taxon>
        <taxon>rosids</taxon>
        <taxon>malvids</taxon>
        <taxon>Brassicales</taxon>
        <taxon>Brassicaceae</taxon>
        <taxon>Brassiceae</taxon>
        <taxon>Brassica</taxon>
    </lineage>
</organism>
<feature type="coiled-coil region" evidence="4">
    <location>
        <begin position="395"/>
        <end position="422"/>
    </location>
</feature>
<dbReference type="Pfam" id="PF00201">
    <property type="entry name" value="UDPGT"/>
    <property type="match status" value="3"/>
</dbReference>
<dbReference type="InterPro" id="IPR035595">
    <property type="entry name" value="UDP_glycos_trans_CS"/>
</dbReference>
<evidence type="ECO:0000256" key="2">
    <source>
        <dbReference type="ARBA" id="ARBA00022676"/>
    </source>
</evidence>
<keyword evidence="7" id="KW-1185">Reference proteome</keyword>
<evidence type="ECO:0000259" key="5">
    <source>
        <dbReference type="Pfam" id="PF26168"/>
    </source>
</evidence>
<dbReference type="SUPFAM" id="SSF53756">
    <property type="entry name" value="UDP-Glycosyltransferase/glycogen phosphorylase"/>
    <property type="match status" value="3"/>
</dbReference>
<protein>
    <recommendedName>
        <fullName evidence="5">Glycosyltransferase N-terminal domain-containing protein</fullName>
    </recommendedName>
</protein>
<keyword evidence="4" id="KW-0175">Coiled coil</keyword>
<evidence type="ECO:0000256" key="3">
    <source>
        <dbReference type="ARBA" id="ARBA00022679"/>
    </source>
</evidence>
<dbReference type="PANTHER" id="PTHR48047:SF153">
    <property type="entry name" value="UDP-GLYCOSYLTRANSFERASE 73C5-RELATED"/>
    <property type="match status" value="1"/>
</dbReference>
<dbReference type="PROSITE" id="PS00375">
    <property type="entry name" value="UDPGT"/>
    <property type="match status" value="3"/>
</dbReference>
<name>A0ABQ8DTV1_BRANA</name>
<proteinExistence type="inferred from homology"/>
<comment type="similarity">
    <text evidence="1">Belongs to the UDP-glycosyltransferase family.</text>
</comment>
<evidence type="ECO:0000256" key="1">
    <source>
        <dbReference type="ARBA" id="ARBA00009995"/>
    </source>
</evidence>
<gene>
    <name evidence="6" type="ORF">HID58_009876</name>
</gene>
<feature type="coiled-coil region" evidence="4">
    <location>
        <begin position="831"/>
        <end position="858"/>
    </location>
</feature>
<dbReference type="InterPro" id="IPR002213">
    <property type="entry name" value="UDP_glucos_trans"/>
</dbReference>